<reference evidence="3" key="1">
    <citation type="submission" date="2012-02" db="EMBL/GenBank/DDBJ databases">
        <title>Complete sequence of chromosome of Methanomethylovorans hollandica DSM 15978.</title>
        <authorList>
            <person name="Lucas S."/>
            <person name="Copeland A."/>
            <person name="Lapidus A."/>
            <person name="Glavina del Rio T."/>
            <person name="Dalin E."/>
            <person name="Tice H."/>
            <person name="Bruce D."/>
            <person name="Goodwin L."/>
            <person name="Pitluck S."/>
            <person name="Peters L."/>
            <person name="Mikhailova N."/>
            <person name="Held B."/>
            <person name="Kyrpides N."/>
            <person name="Mavromatis K."/>
            <person name="Ivanova N."/>
            <person name="Brettin T."/>
            <person name="Detter J.C."/>
            <person name="Han C."/>
            <person name="Larimer F."/>
            <person name="Land M."/>
            <person name="Hauser L."/>
            <person name="Markowitz V."/>
            <person name="Cheng J.-F."/>
            <person name="Hugenholtz P."/>
            <person name="Woyke T."/>
            <person name="Wu D."/>
            <person name="Spring S."/>
            <person name="Schroeder M."/>
            <person name="Brambilla E."/>
            <person name="Klenk H.-P."/>
            <person name="Eisen J.A."/>
        </authorList>
    </citation>
    <scope>NUCLEOTIDE SEQUENCE [LARGE SCALE GENOMIC DNA]</scope>
    <source>
        <strain evidence="3">DSM 15978 / NBRC 107637 / DMS1</strain>
    </source>
</reference>
<keyword evidence="3" id="KW-1185">Reference proteome</keyword>
<accession>L0KY02</accession>
<protein>
    <recommendedName>
        <fullName evidence="1">Nudix hydrolase domain-containing protein</fullName>
    </recommendedName>
</protein>
<dbReference type="AlphaFoldDB" id="L0KY02"/>
<sequence>MKKKILLNVVAKKDFLYQKKSIHFGWKSDISNGIVFQNSNLGVTLYYFAVLNEHNSFEYDTFGIEERAHNCVSVVVNQDGNIGLLKEYRFMPERYFISCPRGFADSDEENRVKCSLREIEEEIGEYQLIESIDLGDLYQNTTFFITPIGVRLVKINISETKKLTELQKAEDINGVSFYSIEDTKNMIRNGKIVCGITLAALAKYFSYIEDKRVIEHFD</sequence>
<evidence type="ECO:0000313" key="3">
    <source>
        <dbReference type="Proteomes" id="UP000010866"/>
    </source>
</evidence>
<name>L0KY02_METHD</name>
<feature type="domain" description="Nudix hydrolase" evidence="1">
    <location>
        <begin position="71"/>
        <end position="183"/>
    </location>
</feature>
<proteinExistence type="predicted"/>
<dbReference type="STRING" id="867904.Metho_1819"/>
<dbReference type="CDD" id="cd03424">
    <property type="entry name" value="NUDIX_ADPRase_Nudt5_UGPPase_Nudt14"/>
    <property type="match status" value="1"/>
</dbReference>
<dbReference type="InterPro" id="IPR015797">
    <property type="entry name" value="NUDIX_hydrolase-like_dom_sf"/>
</dbReference>
<dbReference type="RefSeq" id="WP_015325166.1">
    <property type="nucleotide sequence ID" value="NC_019977.1"/>
</dbReference>
<dbReference type="InterPro" id="IPR000086">
    <property type="entry name" value="NUDIX_hydrolase_dom"/>
</dbReference>
<dbReference type="Proteomes" id="UP000010866">
    <property type="component" value="Chromosome"/>
</dbReference>
<dbReference type="HOGENOM" id="CLU_1264570_0_0_2"/>
<dbReference type="GeneID" id="14406332"/>
<dbReference type="Gene3D" id="3.90.79.10">
    <property type="entry name" value="Nucleoside Triphosphate Pyrophosphohydrolase"/>
    <property type="match status" value="1"/>
</dbReference>
<gene>
    <name evidence="2" type="ordered locus">Metho_1819</name>
</gene>
<dbReference type="SUPFAM" id="SSF55811">
    <property type="entry name" value="Nudix"/>
    <property type="match status" value="1"/>
</dbReference>
<dbReference type="EMBL" id="CP003362">
    <property type="protein sequence ID" value="AGB50001.1"/>
    <property type="molecule type" value="Genomic_DNA"/>
</dbReference>
<organism evidence="2 3">
    <name type="scientific">Methanomethylovorans hollandica (strain DSM 15978 / NBRC 107637 / DMS1)</name>
    <dbReference type="NCBI Taxonomy" id="867904"/>
    <lineage>
        <taxon>Archaea</taxon>
        <taxon>Methanobacteriati</taxon>
        <taxon>Methanobacteriota</taxon>
        <taxon>Stenosarchaea group</taxon>
        <taxon>Methanomicrobia</taxon>
        <taxon>Methanosarcinales</taxon>
        <taxon>Methanosarcinaceae</taxon>
        <taxon>Methanomethylovorans</taxon>
    </lineage>
</organism>
<dbReference type="KEGG" id="mhz:Metho_1819"/>
<dbReference type="Pfam" id="PF00293">
    <property type="entry name" value="NUDIX"/>
    <property type="match status" value="1"/>
</dbReference>
<evidence type="ECO:0000259" key="1">
    <source>
        <dbReference type="Pfam" id="PF00293"/>
    </source>
</evidence>
<evidence type="ECO:0000313" key="2">
    <source>
        <dbReference type="EMBL" id="AGB50001.1"/>
    </source>
</evidence>